<dbReference type="PANTHER" id="PTHR10796:SF189">
    <property type="entry name" value="SSD DOMAIN-CONTAINING PROTEIN"/>
    <property type="match status" value="1"/>
</dbReference>
<dbReference type="OrthoDB" id="5875602at2759"/>
<keyword evidence="1" id="KW-1133">Transmembrane helix</keyword>
<evidence type="ECO:0000313" key="2">
    <source>
        <dbReference type="EMBL" id="CAB3400770.1"/>
    </source>
</evidence>
<sequence length="210" mass="23902">MILGPSLGRLGYFIGNHSCISIFISCLIVVASVATLCLLPPKFELGFDDGYTVPDAPSKAENRAQIRFFGDSGNPWYMAIFAVPVHKDGSVIHTTEFYEIEKFYRNIKKEPIRFDKYLNRSINYFDLCGQTCNLNELLFTTYKLSFWGMGYPVAEIFGYKSNIAKHFYNVTTDESGNIVQAKIALLVFMAFTDDDDVRRDLGEFETMVQK</sequence>
<comment type="caution">
    <text evidence="2">The sequence shown here is derived from an EMBL/GenBank/DDBJ whole genome shotgun (WGS) entry which is preliminary data.</text>
</comment>
<protein>
    <submittedName>
        <fullName evidence="2">Uncharacterized protein</fullName>
    </submittedName>
</protein>
<dbReference type="GO" id="GO:0006897">
    <property type="term" value="P:endocytosis"/>
    <property type="evidence" value="ECO:0007669"/>
    <property type="project" value="TreeGrafter"/>
</dbReference>
<dbReference type="GO" id="GO:0005886">
    <property type="term" value="C:plasma membrane"/>
    <property type="evidence" value="ECO:0007669"/>
    <property type="project" value="TreeGrafter"/>
</dbReference>
<dbReference type="PANTHER" id="PTHR10796">
    <property type="entry name" value="PATCHED-RELATED"/>
    <property type="match status" value="1"/>
</dbReference>
<gene>
    <name evidence="2" type="ORF">CBOVIS_LOCUS3634</name>
</gene>
<proteinExistence type="predicted"/>
<dbReference type="AlphaFoldDB" id="A0A8S1ESA8"/>
<evidence type="ECO:0000313" key="3">
    <source>
        <dbReference type="Proteomes" id="UP000494206"/>
    </source>
</evidence>
<accession>A0A8S1ESA8</accession>
<evidence type="ECO:0000256" key="1">
    <source>
        <dbReference type="SAM" id="Phobius"/>
    </source>
</evidence>
<keyword evidence="1" id="KW-0812">Transmembrane</keyword>
<dbReference type="EMBL" id="CADEPM010000002">
    <property type="protein sequence ID" value="CAB3400770.1"/>
    <property type="molecule type" value="Genomic_DNA"/>
</dbReference>
<dbReference type="Proteomes" id="UP000494206">
    <property type="component" value="Unassembled WGS sequence"/>
</dbReference>
<reference evidence="2 3" key="1">
    <citation type="submission" date="2020-04" db="EMBL/GenBank/DDBJ databases">
        <authorList>
            <person name="Laetsch R D."/>
            <person name="Stevens L."/>
            <person name="Kumar S."/>
            <person name="Blaxter L. M."/>
        </authorList>
    </citation>
    <scope>NUCLEOTIDE SEQUENCE [LARGE SCALE GENOMIC DNA]</scope>
</reference>
<keyword evidence="1" id="KW-0472">Membrane</keyword>
<feature type="transmembrane region" description="Helical" evidence="1">
    <location>
        <begin position="20"/>
        <end position="39"/>
    </location>
</feature>
<keyword evidence="3" id="KW-1185">Reference proteome</keyword>
<dbReference type="InterPro" id="IPR051697">
    <property type="entry name" value="Patched_domain-protein"/>
</dbReference>
<name>A0A8S1ESA8_9PELO</name>
<organism evidence="2 3">
    <name type="scientific">Caenorhabditis bovis</name>
    <dbReference type="NCBI Taxonomy" id="2654633"/>
    <lineage>
        <taxon>Eukaryota</taxon>
        <taxon>Metazoa</taxon>
        <taxon>Ecdysozoa</taxon>
        <taxon>Nematoda</taxon>
        <taxon>Chromadorea</taxon>
        <taxon>Rhabditida</taxon>
        <taxon>Rhabditina</taxon>
        <taxon>Rhabditomorpha</taxon>
        <taxon>Rhabditoidea</taxon>
        <taxon>Rhabditidae</taxon>
        <taxon>Peloderinae</taxon>
        <taxon>Caenorhabditis</taxon>
    </lineage>
</organism>
<dbReference type="GO" id="GO:0018996">
    <property type="term" value="P:molting cycle, collagen and cuticulin-based cuticle"/>
    <property type="evidence" value="ECO:0007669"/>
    <property type="project" value="TreeGrafter"/>
</dbReference>
<dbReference type="GO" id="GO:0030659">
    <property type="term" value="C:cytoplasmic vesicle membrane"/>
    <property type="evidence" value="ECO:0007669"/>
    <property type="project" value="TreeGrafter"/>
</dbReference>